<dbReference type="Gene3D" id="3.40.50.10140">
    <property type="entry name" value="Toll/interleukin-1 receptor homology (TIR) domain"/>
    <property type="match status" value="1"/>
</dbReference>
<evidence type="ECO:0000259" key="4">
    <source>
        <dbReference type="PROSITE" id="PS50104"/>
    </source>
</evidence>
<dbReference type="InterPro" id="IPR045344">
    <property type="entry name" value="C-JID"/>
</dbReference>
<evidence type="ECO:0000256" key="1">
    <source>
        <dbReference type="ARBA" id="ARBA00022614"/>
    </source>
</evidence>
<keyword evidence="6" id="KW-1185">Reference proteome</keyword>
<dbReference type="Gene3D" id="3.80.10.10">
    <property type="entry name" value="Ribonuclease Inhibitor"/>
    <property type="match status" value="2"/>
</dbReference>
<dbReference type="InterPro" id="IPR044974">
    <property type="entry name" value="Disease_R_plants"/>
</dbReference>
<dbReference type="PRINTS" id="PR00364">
    <property type="entry name" value="DISEASERSIST"/>
</dbReference>
<keyword evidence="2" id="KW-0677">Repeat</keyword>
<keyword evidence="3" id="KW-0611">Plant defense</keyword>
<dbReference type="Pfam" id="PF01582">
    <property type="entry name" value="TIR"/>
    <property type="match status" value="1"/>
</dbReference>
<evidence type="ECO:0000313" key="5">
    <source>
        <dbReference type="EMBL" id="KAH0759932.1"/>
    </source>
</evidence>
<dbReference type="InterPro" id="IPR042197">
    <property type="entry name" value="Apaf_helical"/>
</dbReference>
<comment type="caution">
    <text evidence="5">The sequence shown here is derived from an EMBL/GenBank/DDBJ whole genome shotgun (WGS) entry which is preliminary data.</text>
</comment>
<name>A0ABQ7V793_SOLTU</name>
<dbReference type="Pfam" id="PF20160">
    <property type="entry name" value="C-JID"/>
    <property type="match status" value="1"/>
</dbReference>
<dbReference type="Gene3D" id="1.10.8.430">
    <property type="entry name" value="Helical domain of apoptotic protease-activating factors"/>
    <property type="match status" value="1"/>
</dbReference>
<dbReference type="InterPro" id="IPR032675">
    <property type="entry name" value="LRR_dom_sf"/>
</dbReference>
<dbReference type="Pfam" id="PF23286">
    <property type="entry name" value="LRR_13"/>
    <property type="match status" value="1"/>
</dbReference>
<dbReference type="EMBL" id="JAIVGD010000015">
    <property type="protein sequence ID" value="KAH0759932.1"/>
    <property type="molecule type" value="Genomic_DNA"/>
</dbReference>
<dbReference type="Proteomes" id="UP000826656">
    <property type="component" value="Unassembled WGS sequence"/>
</dbReference>
<evidence type="ECO:0000313" key="6">
    <source>
        <dbReference type="Proteomes" id="UP000826656"/>
    </source>
</evidence>
<dbReference type="InterPro" id="IPR027417">
    <property type="entry name" value="P-loop_NTPase"/>
</dbReference>
<reference evidence="5 6" key="1">
    <citation type="journal article" date="2021" name="bioRxiv">
        <title>Chromosome-scale and haplotype-resolved genome assembly of a tetraploid potato cultivar.</title>
        <authorList>
            <person name="Sun H."/>
            <person name="Jiao W.-B."/>
            <person name="Krause K."/>
            <person name="Campoy J.A."/>
            <person name="Goel M."/>
            <person name="Folz-Donahue K."/>
            <person name="Kukat C."/>
            <person name="Huettel B."/>
            <person name="Schneeberger K."/>
        </authorList>
    </citation>
    <scope>NUCLEOTIDE SEQUENCE [LARGE SCALE GENOMIC DNA]</scope>
    <source>
        <strain evidence="5">SolTubOtavaFocal</strain>
        <tissue evidence="5">Leaves</tissue>
    </source>
</reference>
<sequence>MDGLAETGSSSSSSSLWPCTYDVFLSFSGEDVRKNFVDHLYTALQKRGIHTFKDDEKLERGKSISPSLFKAIEESMISIIIFSQNYASSSWCLDELVKITQCMKLRGQIVLPVFCDVDPSVVRKQKANVGEFFAQHELDFKDDEERVKRWRTAMTEAANVSSWDLPNIANGHESKCIEQIVECVMEILDHTASENLVGIRSRMGTVYSLLNLESDKVQFVGIWGMSGIGKTTITRAIYDKIFRYFQGSIIIITTKDKQLLRQYNVDKMYKVSLLNTDESIELLSSYAFQKHHPKSGYGEIIAEVVRYAGGLPLALKVLGSSLYGGGMIEWRETVERLKQIPEGEIVEKLKVSFNGLSEIDQKIFLDIACFFKGKKKGRIVMHQLIQEMGWHIVRKEASNNLGKYTRLWSPDDILHVLSENTATEAVEGIWLHLPIPKDINVGAEAFKYTDNLRLLKIHYACVSVAPDCLPNKLIWLHWHGYPMKSLPASFRAERHVCLKMQYSHVVHLWKGIKVLHLLKFLNLSHSQKLVSCPDFTGVPNLEKLVLEDCSSIIEIHPSVGYLKKFVLLNLKNCRNLKSLPNNIRLDNLDTLILSGCLKLANFPEITSDMNCLSEVYLEATDVKELPSSIERLTGLQLMNLGYCRNLTNLPKTIGRSKSLRILILSGCSKLEKLSEELGHIEMLEELHCDETAIQSPPSSITLLKNLKTLSFHGCKGMVSQTWSSLFLAWLGQENIIKSQQGIPSDLGCLSSLVELNLSGNNFVDISQASLNVLPQLRILELVSCERLERLPELPTTIEEVFADNCTSLMTDNVGILMLQQISFTNCVGLLENQQMHDMATSLWLYLFKKCIVKSGHFSIYLPGEQVPKWFGYKLYGTSVSMQHSNDWYNDKFMGFAICVVSDLETTWLSVHECYLQEMPGISIEFTIKSHLRRSTSCLMNIGFVGTNKNVASDHTCLAYVPFEDYWSMYKNHIDSPNNWYQMDFSANSLRKHIFLKSWGIRLVYTDDLQIFTS</sequence>
<dbReference type="SUPFAM" id="SSF52058">
    <property type="entry name" value="L domain-like"/>
    <property type="match status" value="1"/>
</dbReference>
<dbReference type="InterPro" id="IPR058546">
    <property type="entry name" value="RPS4B/Roq1-like_LRR"/>
</dbReference>
<feature type="domain" description="TIR" evidence="4">
    <location>
        <begin position="19"/>
        <end position="188"/>
    </location>
</feature>
<dbReference type="PANTHER" id="PTHR11017:SF573">
    <property type="entry name" value="ADP-RIBOSYL CYCLASE_CYCLIC ADP-RIBOSE HYDROLASE"/>
    <property type="match status" value="1"/>
</dbReference>
<protein>
    <recommendedName>
        <fullName evidence="4">TIR domain-containing protein</fullName>
    </recommendedName>
</protein>
<gene>
    <name evidence="5" type="ORF">KY290_023425</name>
</gene>
<dbReference type="SMART" id="SM00255">
    <property type="entry name" value="TIR"/>
    <property type="match status" value="1"/>
</dbReference>
<keyword evidence="1" id="KW-0433">Leucine-rich repeat</keyword>
<evidence type="ECO:0000256" key="2">
    <source>
        <dbReference type="ARBA" id="ARBA00022737"/>
    </source>
</evidence>
<dbReference type="PANTHER" id="PTHR11017">
    <property type="entry name" value="LEUCINE-RICH REPEAT-CONTAINING PROTEIN"/>
    <property type="match status" value="1"/>
</dbReference>
<organism evidence="5 6">
    <name type="scientific">Solanum tuberosum</name>
    <name type="common">Potato</name>
    <dbReference type="NCBI Taxonomy" id="4113"/>
    <lineage>
        <taxon>Eukaryota</taxon>
        <taxon>Viridiplantae</taxon>
        <taxon>Streptophyta</taxon>
        <taxon>Embryophyta</taxon>
        <taxon>Tracheophyta</taxon>
        <taxon>Spermatophyta</taxon>
        <taxon>Magnoliopsida</taxon>
        <taxon>eudicotyledons</taxon>
        <taxon>Gunneridae</taxon>
        <taxon>Pentapetalae</taxon>
        <taxon>asterids</taxon>
        <taxon>lamiids</taxon>
        <taxon>Solanales</taxon>
        <taxon>Solanaceae</taxon>
        <taxon>Solanoideae</taxon>
        <taxon>Solaneae</taxon>
        <taxon>Solanum</taxon>
    </lineage>
</organism>
<dbReference type="InterPro" id="IPR000157">
    <property type="entry name" value="TIR_dom"/>
</dbReference>
<evidence type="ECO:0000256" key="3">
    <source>
        <dbReference type="ARBA" id="ARBA00022821"/>
    </source>
</evidence>
<dbReference type="SUPFAM" id="SSF52200">
    <property type="entry name" value="Toll/Interleukin receptor TIR domain"/>
    <property type="match status" value="1"/>
</dbReference>
<proteinExistence type="predicted"/>
<dbReference type="InterPro" id="IPR035897">
    <property type="entry name" value="Toll_tir_struct_dom_sf"/>
</dbReference>
<dbReference type="SUPFAM" id="SSF52540">
    <property type="entry name" value="P-loop containing nucleoside triphosphate hydrolases"/>
    <property type="match status" value="1"/>
</dbReference>
<accession>A0ABQ7V793</accession>
<dbReference type="PROSITE" id="PS50104">
    <property type="entry name" value="TIR"/>
    <property type="match status" value="1"/>
</dbReference>